<dbReference type="OrthoDB" id="4196369at2"/>
<organism evidence="1 2">
    <name type="scientific">Pseudoclavibacter chungangensis</name>
    <dbReference type="NCBI Taxonomy" id="587635"/>
    <lineage>
        <taxon>Bacteria</taxon>
        <taxon>Bacillati</taxon>
        <taxon>Actinomycetota</taxon>
        <taxon>Actinomycetes</taxon>
        <taxon>Micrococcales</taxon>
        <taxon>Microbacteriaceae</taxon>
        <taxon>Pseudoclavibacter</taxon>
    </lineage>
</organism>
<name>A0A7J5C0M5_9MICO</name>
<protein>
    <submittedName>
        <fullName evidence="1">Uncharacterized protein</fullName>
    </submittedName>
</protein>
<dbReference type="RefSeq" id="WP_158039386.1">
    <property type="nucleotide sequence ID" value="NZ_JACCFV010000001.1"/>
</dbReference>
<gene>
    <name evidence="1" type="ORF">F8O01_02860</name>
</gene>
<reference evidence="1 2" key="1">
    <citation type="submission" date="2019-09" db="EMBL/GenBank/DDBJ databases">
        <title>Phylogeny of genus Pseudoclavibacter and closely related genus.</title>
        <authorList>
            <person name="Li Y."/>
        </authorList>
    </citation>
    <scope>NUCLEOTIDE SEQUENCE [LARGE SCALE GENOMIC DNA]</scope>
    <source>
        <strain evidence="1 2">DSM 23821</strain>
    </source>
</reference>
<evidence type="ECO:0000313" key="2">
    <source>
        <dbReference type="Proteomes" id="UP000467240"/>
    </source>
</evidence>
<dbReference type="EMBL" id="WBJZ01000003">
    <property type="protein sequence ID" value="KAB1660286.1"/>
    <property type="molecule type" value="Genomic_DNA"/>
</dbReference>
<comment type="caution">
    <text evidence="1">The sequence shown here is derived from an EMBL/GenBank/DDBJ whole genome shotgun (WGS) entry which is preliminary data.</text>
</comment>
<accession>A0A7J5C0M5</accession>
<proteinExistence type="predicted"/>
<sequence length="229" mass="25337">MGNAADMQAPFTVIMPTEWERVSLLEPDDVVEAHIKRIARRSVGTSLPRDKAPIAIEQARRMLVDSVEDARAYNVHGLTLPVGLMERQIASGLSMFDFEYDTSDSRHVSLGMLRAGTIWSGLGGERFETVDGLQGVRVDDFQEDASAFGGKPGIDAVLSLFAFPVPKRPHRWKALGFSAVLPTGSDESVRELARGVGKAFAQTFRFVGLDDPDAQEYEERLQDVMRRRA</sequence>
<keyword evidence="2" id="KW-1185">Reference proteome</keyword>
<dbReference type="AlphaFoldDB" id="A0A7J5C0M5"/>
<dbReference type="Proteomes" id="UP000467240">
    <property type="component" value="Unassembled WGS sequence"/>
</dbReference>
<evidence type="ECO:0000313" key="1">
    <source>
        <dbReference type="EMBL" id="KAB1660286.1"/>
    </source>
</evidence>